<reference evidence="1" key="1">
    <citation type="submission" date="2020-05" db="EMBL/GenBank/DDBJ databases">
        <authorList>
            <person name="Chiriac C."/>
            <person name="Salcher M."/>
            <person name="Ghai R."/>
            <person name="Kavagutti S V."/>
        </authorList>
    </citation>
    <scope>NUCLEOTIDE SEQUENCE</scope>
</reference>
<dbReference type="InterPro" id="IPR010451">
    <property type="entry name" value="Acetoacetate_decarboxylase"/>
</dbReference>
<dbReference type="AlphaFoldDB" id="A0A6J7PGU1"/>
<name>A0A6J7PGU1_9ZZZZ</name>
<evidence type="ECO:0000313" key="1">
    <source>
        <dbReference type="EMBL" id="CAB5004368.1"/>
    </source>
</evidence>
<gene>
    <name evidence="1" type="ORF">UFOPK3992_00875</name>
</gene>
<dbReference type="InterPro" id="IPR023375">
    <property type="entry name" value="ADC_dom_sf"/>
</dbReference>
<dbReference type="GO" id="GO:0016829">
    <property type="term" value="F:lyase activity"/>
    <property type="evidence" value="ECO:0007669"/>
    <property type="project" value="InterPro"/>
</dbReference>
<protein>
    <submittedName>
        <fullName evidence="1">Unannotated protein</fullName>
    </submittedName>
</protein>
<dbReference type="Gene3D" id="2.40.400.10">
    <property type="entry name" value="Acetoacetate decarboxylase-like"/>
    <property type="match status" value="1"/>
</dbReference>
<dbReference type="Pfam" id="PF06314">
    <property type="entry name" value="ADC"/>
    <property type="match status" value="1"/>
</dbReference>
<accession>A0A6J7PGU1</accession>
<dbReference type="EMBL" id="CAFBOZ010000110">
    <property type="protein sequence ID" value="CAB5004368.1"/>
    <property type="molecule type" value="Genomic_DNA"/>
</dbReference>
<dbReference type="SUPFAM" id="SSF160104">
    <property type="entry name" value="Acetoacetate decarboxylase-like"/>
    <property type="match status" value="1"/>
</dbReference>
<sequence>MAYELGAAGFSMPLGASLYPPPPYEFRDAEQVSICFEADASAVSALIPKGLRIDATAEGAAYCEVRVCNYHWSAFGPFHETYVIARVRDDNDDPYYFLPLIFTDNEAPLAAGRELWGYPKKLALMSWDWGGAGSGGALGEQLAFTVSRPASTPLFTATFTPERQADPSERSGHGVLSHRLLPPSQVGRPPAADELVLLASSKTLQRDAAGNPKLWAGRASLTVHVDSDADPWHLFRPTRMLGAYWQISDFNLPMGRVLLDYLA</sequence>
<organism evidence="1">
    <name type="scientific">freshwater metagenome</name>
    <dbReference type="NCBI Taxonomy" id="449393"/>
    <lineage>
        <taxon>unclassified sequences</taxon>
        <taxon>metagenomes</taxon>
        <taxon>ecological metagenomes</taxon>
    </lineage>
</organism>
<proteinExistence type="predicted"/>